<evidence type="ECO:0000256" key="1">
    <source>
        <dbReference type="ARBA" id="ARBA00004141"/>
    </source>
</evidence>
<keyword evidence="4 6" id="KW-0472">Membrane</keyword>
<feature type="compositionally biased region" description="Basic and acidic residues" evidence="5">
    <location>
        <begin position="54"/>
        <end position="75"/>
    </location>
</feature>
<feature type="transmembrane region" description="Helical" evidence="6">
    <location>
        <begin position="263"/>
        <end position="284"/>
    </location>
</feature>
<dbReference type="CDD" id="cd17323">
    <property type="entry name" value="MFS_Tpo1_MDR_like"/>
    <property type="match status" value="1"/>
</dbReference>
<feature type="transmembrane region" description="Helical" evidence="6">
    <location>
        <begin position="542"/>
        <end position="561"/>
    </location>
</feature>
<evidence type="ECO:0000256" key="6">
    <source>
        <dbReference type="SAM" id="Phobius"/>
    </source>
</evidence>
<feature type="region of interest" description="Disordered" evidence="5">
    <location>
        <begin position="1"/>
        <end position="101"/>
    </location>
</feature>
<dbReference type="PANTHER" id="PTHR23502">
    <property type="entry name" value="MAJOR FACILITATOR SUPERFAMILY"/>
    <property type="match status" value="1"/>
</dbReference>
<feature type="transmembrane region" description="Helical" evidence="6">
    <location>
        <begin position="204"/>
        <end position="221"/>
    </location>
</feature>
<dbReference type="InterPro" id="IPR036259">
    <property type="entry name" value="MFS_trans_sf"/>
</dbReference>
<dbReference type="STRING" id="764103.G7DXU6"/>
<dbReference type="eggNOG" id="KOG0255">
    <property type="taxonomic scope" value="Eukaryota"/>
</dbReference>
<keyword evidence="2 6" id="KW-0812">Transmembrane</keyword>
<evidence type="ECO:0000256" key="3">
    <source>
        <dbReference type="ARBA" id="ARBA00022989"/>
    </source>
</evidence>
<evidence type="ECO:0000259" key="7">
    <source>
        <dbReference type="PROSITE" id="PS50850"/>
    </source>
</evidence>
<reference evidence="8 9" key="1">
    <citation type="journal article" date="2011" name="J. Gen. Appl. Microbiol.">
        <title>Draft genome sequencing of the enigmatic basidiomycete Mixia osmundae.</title>
        <authorList>
            <person name="Nishida H."/>
            <person name="Nagatsuka Y."/>
            <person name="Sugiyama J."/>
        </authorList>
    </citation>
    <scope>NUCLEOTIDE SEQUENCE [LARGE SCALE GENOMIC DNA]</scope>
    <source>
        <strain evidence="9">CBS 9802 / IAM 14324 / JCM 22182 / KY 12970</strain>
    </source>
</reference>
<evidence type="ECO:0000256" key="5">
    <source>
        <dbReference type="SAM" id="MobiDB-lite"/>
    </source>
</evidence>
<dbReference type="InterPro" id="IPR020846">
    <property type="entry name" value="MFS_dom"/>
</dbReference>
<dbReference type="OMA" id="GWNQVVG"/>
<dbReference type="Proteomes" id="UP000009131">
    <property type="component" value="Unassembled WGS sequence"/>
</dbReference>
<feature type="transmembrane region" description="Helical" evidence="6">
    <location>
        <begin position="296"/>
        <end position="322"/>
    </location>
</feature>
<dbReference type="PROSITE" id="PS50850">
    <property type="entry name" value="MFS"/>
    <property type="match status" value="1"/>
</dbReference>
<gene>
    <name evidence="8" type="primary">Mo02060</name>
    <name evidence="8" type="ORF">E5Q_02060</name>
</gene>
<dbReference type="HOGENOM" id="CLU_008455_11_4_1"/>
<dbReference type="OrthoDB" id="9986881at2759"/>
<dbReference type="PANTHER" id="PTHR23502:SF59">
    <property type="entry name" value="MULTIDRUG TRANSPORTER, PUTATIVE (AFU_ORTHOLOGUE AFUA_1G10370)-RELATED"/>
    <property type="match status" value="1"/>
</dbReference>
<dbReference type="Pfam" id="PF07690">
    <property type="entry name" value="MFS_1"/>
    <property type="match status" value="1"/>
</dbReference>
<feature type="transmembrane region" description="Helical" evidence="6">
    <location>
        <begin position="369"/>
        <end position="388"/>
    </location>
</feature>
<feature type="transmembrane region" description="Helical" evidence="6">
    <location>
        <begin position="476"/>
        <end position="494"/>
    </location>
</feature>
<comment type="subcellular location">
    <subcellularLocation>
        <location evidence="1">Membrane</location>
        <topology evidence="1">Multi-pass membrane protein</topology>
    </subcellularLocation>
</comment>
<dbReference type="InParanoid" id="G7DXU6"/>
<dbReference type="Gene3D" id="1.20.1250.20">
    <property type="entry name" value="MFS general substrate transporter like domains"/>
    <property type="match status" value="1"/>
</dbReference>
<feature type="transmembrane region" description="Helical" evidence="6">
    <location>
        <begin position="408"/>
        <end position="432"/>
    </location>
</feature>
<feature type="transmembrane region" description="Helical" evidence="6">
    <location>
        <begin position="452"/>
        <end position="470"/>
    </location>
</feature>
<organism evidence="8 9">
    <name type="scientific">Mixia osmundae (strain CBS 9802 / IAM 14324 / JCM 22182 / KY 12970)</name>
    <dbReference type="NCBI Taxonomy" id="764103"/>
    <lineage>
        <taxon>Eukaryota</taxon>
        <taxon>Fungi</taxon>
        <taxon>Dikarya</taxon>
        <taxon>Basidiomycota</taxon>
        <taxon>Pucciniomycotina</taxon>
        <taxon>Mixiomycetes</taxon>
        <taxon>Mixiales</taxon>
        <taxon>Mixiaceae</taxon>
        <taxon>Mixia</taxon>
    </lineage>
</organism>
<feature type="domain" description="Major facilitator superfamily (MFS) profile" evidence="7">
    <location>
        <begin position="138"/>
        <end position="566"/>
    </location>
</feature>
<sequence>MLRSDRASKQHGMSQPKPSAVQSTSHSSSQTATSDRDTVGNIPPVTPTSPNRPRFPDLHYTDSHFSHTHDDEDYRRHRGNSLKAPAPAPTGVDASAGADSSAEKGLLSHEYEDNIVVFESEDDPANPMNWSTTRKSLITALLGLTTFGSTFASSIFSSGTMYVGAEFGVSNEVATLGTALFILGYVFGPIAWSPISEVYGRRPAVLLPYGIFVCFSAATAVSKDLQSVFITRFFAGVFGSAPVSNVGGGLGDLWSQKYRGIAVVFYSFAVVGGPTLGPLCGSAVSESYLGWRWTEYLVVIAAGTIFLADVIWLPETFAPVLLSQKAQKLRLQTGRWELHSKHETVDHSIVGFLEKSLLTPLKLLTTEPYCLGVCLFNAFAYSILYALFEAVPIAFTEQRGWKPVPTATVFLAVLVGVLIAGIINIAYSVYVYAPKLDKAGGNLPPEARLPPMLLGSLLFPIGFFLFAWTSDPNISAAPQVIALVFIGCAFLLIFQNGINTLIDAYYKHAASAIAANTLTRSLGAAALAMATQPFFHNLGVNWAGTLLGCLAVLFAGVPLLLMKYGASLRARSHHAA</sequence>
<dbReference type="RefSeq" id="XP_014569926.1">
    <property type="nucleotide sequence ID" value="XM_014714440.1"/>
</dbReference>
<feature type="transmembrane region" description="Helical" evidence="6">
    <location>
        <begin position="137"/>
        <end position="161"/>
    </location>
</feature>
<evidence type="ECO:0000313" key="8">
    <source>
        <dbReference type="EMBL" id="GAA95406.1"/>
    </source>
</evidence>
<dbReference type="EMBL" id="BABT02000062">
    <property type="protein sequence ID" value="GAA95406.1"/>
    <property type="molecule type" value="Genomic_DNA"/>
</dbReference>
<reference evidence="8 9" key="2">
    <citation type="journal article" date="2012" name="Open Biol.">
        <title>Characteristics of nucleosomes and linker DNA regions on the genome of the basidiomycete Mixia osmundae revealed by mono- and dinucleosome mapping.</title>
        <authorList>
            <person name="Nishida H."/>
            <person name="Kondo S."/>
            <person name="Matsumoto T."/>
            <person name="Suzuki Y."/>
            <person name="Yoshikawa H."/>
            <person name="Taylor T.D."/>
            <person name="Sugiyama J."/>
        </authorList>
    </citation>
    <scope>NUCLEOTIDE SEQUENCE [LARGE SCALE GENOMIC DNA]</scope>
    <source>
        <strain evidence="9">CBS 9802 / IAM 14324 / JCM 22182 / KY 12970</strain>
    </source>
</reference>
<feature type="compositionally biased region" description="Low complexity" evidence="5">
    <location>
        <begin position="19"/>
        <end position="33"/>
    </location>
</feature>
<feature type="transmembrane region" description="Helical" evidence="6">
    <location>
        <begin position="173"/>
        <end position="192"/>
    </location>
</feature>
<dbReference type="InterPro" id="IPR011701">
    <property type="entry name" value="MFS"/>
</dbReference>
<protein>
    <recommendedName>
        <fullName evidence="7">Major facilitator superfamily (MFS) profile domain-containing protein</fullName>
    </recommendedName>
</protein>
<dbReference type="GO" id="GO:0005886">
    <property type="term" value="C:plasma membrane"/>
    <property type="evidence" value="ECO:0007669"/>
    <property type="project" value="TreeGrafter"/>
</dbReference>
<evidence type="ECO:0000313" key="9">
    <source>
        <dbReference type="Proteomes" id="UP000009131"/>
    </source>
</evidence>
<dbReference type="AlphaFoldDB" id="G7DXU6"/>
<dbReference type="GO" id="GO:0022857">
    <property type="term" value="F:transmembrane transporter activity"/>
    <property type="evidence" value="ECO:0007669"/>
    <property type="project" value="InterPro"/>
</dbReference>
<dbReference type="FunCoup" id="G7DXU6">
    <property type="interactions" value="98"/>
</dbReference>
<keyword evidence="9" id="KW-1185">Reference proteome</keyword>
<dbReference type="SUPFAM" id="SSF103473">
    <property type="entry name" value="MFS general substrate transporter"/>
    <property type="match status" value="1"/>
</dbReference>
<evidence type="ECO:0000256" key="4">
    <source>
        <dbReference type="ARBA" id="ARBA00023136"/>
    </source>
</evidence>
<proteinExistence type="predicted"/>
<dbReference type="FunFam" id="1.20.1250.20:FF:000011">
    <property type="entry name" value="MFS multidrug transporter, putative"/>
    <property type="match status" value="1"/>
</dbReference>
<name>G7DXU6_MIXOS</name>
<comment type="caution">
    <text evidence="8">The sequence shown here is derived from an EMBL/GenBank/DDBJ whole genome shotgun (WGS) entry which is preliminary data.</text>
</comment>
<evidence type="ECO:0000256" key="2">
    <source>
        <dbReference type="ARBA" id="ARBA00022692"/>
    </source>
</evidence>
<accession>G7DXU6</accession>
<keyword evidence="3 6" id="KW-1133">Transmembrane helix</keyword>